<dbReference type="Gene3D" id="1.10.150.250">
    <property type="entry name" value="Flavinator of succinate dehydrogenase"/>
    <property type="match status" value="1"/>
</dbReference>
<proteinExistence type="inferred from homology"/>
<dbReference type="RefSeq" id="WP_198880609.1">
    <property type="nucleotide sequence ID" value="NZ_JAEKJA010000002.1"/>
</dbReference>
<dbReference type="SUPFAM" id="SSF109910">
    <property type="entry name" value="YgfY-like"/>
    <property type="match status" value="1"/>
</dbReference>
<keyword evidence="5" id="KW-1185">Reference proteome</keyword>
<dbReference type="PANTHER" id="PTHR12469">
    <property type="entry name" value="PROTEIN EMI5 HOMOLOG, MITOCHONDRIAL"/>
    <property type="match status" value="1"/>
</dbReference>
<protein>
    <recommendedName>
        <fullName evidence="2">FAD assembly factor SdhE</fullName>
    </recommendedName>
</protein>
<name>A0A934IMN5_9HYPH</name>
<keyword evidence="3" id="KW-0143">Chaperone</keyword>
<reference evidence="4" key="1">
    <citation type="submission" date="2020-12" db="EMBL/GenBank/DDBJ databases">
        <title>Bacterial taxonomy.</title>
        <authorList>
            <person name="Pan X."/>
        </authorList>
    </citation>
    <scope>NUCLEOTIDE SEQUENCE</scope>
    <source>
        <strain evidence="4">B2012</strain>
    </source>
</reference>
<comment type="caution">
    <text evidence="4">The sequence shown here is derived from an EMBL/GenBank/DDBJ whole genome shotgun (WGS) entry which is preliminary data.</text>
</comment>
<dbReference type="EMBL" id="JAEKJA010000002">
    <property type="protein sequence ID" value="MBJ3774705.1"/>
    <property type="molecule type" value="Genomic_DNA"/>
</dbReference>
<dbReference type="Proteomes" id="UP000609531">
    <property type="component" value="Unassembled WGS sequence"/>
</dbReference>
<evidence type="ECO:0000256" key="1">
    <source>
        <dbReference type="ARBA" id="ARBA00008571"/>
    </source>
</evidence>
<sequence>MTGTTRSSADLEPRRKRLLYHAWHRGTREMDLLLGRFTDATITTWTDAEVEQMEALMRVPDTELYRWITEQDEVPPNHRSPVLDRVIAFHKGA</sequence>
<dbReference type="AlphaFoldDB" id="A0A934IMN5"/>
<evidence type="ECO:0000256" key="3">
    <source>
        <dbReference type="ARBA" id="ARBA00023186"/>
    </source>
</evidence>
<evidence type="ECO:0000313" key="5">
    <source>
        <dbReference type="Proteomes" id="UP000609531"/>
    </source>
</evidence>
<accession>A0A934IMN5</accession>
<evidence type="ECO:0000313" key="4">
    <source>
        <dbReference type="EMBL" id="MBJ3774705.1"/>
    </source>
</evidence>
<organism evidence="4 5">
    <name type="scientific">Acuticoccus mangrovi</name>
    <dbReference type="NCBI Taxonomy" id="2796142"/>
    <lineage>
        <taxon>Bacteria</taxon>
        <taxon>Pseudomonadati</taxon>
        <taxon>Pseudomonadota</taxon>
        <taxon>Alphaproteobacteria</taxon>
        <taxon>Hyphomicrobiales</taxon>
        <taxon>Amorphaceae</taxon>
        <taxon>Acuticoccus</taxon>
    </lineage>
</organism>
<dbReference type="PANTHER" id="PTHR12469:SF2">
    <property type="entry name" value="SUCCINATE DEHYDROGENASE ASSEMBLY FACTOR 2, MITOCHONDRIAL"/>
    <property type="match status" value="1"/>
</dbReference>
<dbReference type="GO" id="GO:0006099">
    <property type="term" value="P:tricarboxylic acid cycle"/>
    <property type="evidence" value="ECO:0007669"/>
    <property type="project" value="TreeGrafter"/>
</dbReference>
<evidence type="ECO:0000256" key="2">
    <source>
        <dbReference type="ARBA" id="ARBA00019418"/>
    </source>
</evidence>
<gene>
    <name evidence="4" type="ORF">JCR33_03350</name>
</gene>
<dbReference type="Pfam" id="PF03937">
    <property type="entry name" value="Sdh5"/>
    <property type="match status" value="1"/>
</dbReference>
<comment type="similarity">
    <text evidence="1">Belongs to the SdhE FAD assembly factor family.</text>
</comment>
<dbReference type="InterPro" id="IPR036714">
    <property type="entry name" value="SDH_sf"/>
</dbReference>
<dbReference type="InterPro" id="IPR005631">
    <property type="entry name" value="SDH"/>
</dbReference>